<accession>A0ABR7AN25</accession>
<evidence type="ECO:0000313" key="1">
    <source>
        <dbReference type="EMBL" id="MBC3941362.1"/>
    </source>
</evidence>
<dbReference type="EMBL" id="JACONT010000010">
    <property type="protein sequence ID" value="MBC3941362.1"/>
    <property type="molecule type" value="Genomic_DNA"/>
</dbReference>
<proteinExistence type="predicted"/>
<evidence type="ECO:0000313" key="2">
    <source>
        <dbReference type="Proteomes" id="UP000597613"/>
    </source>
</evidence>
<reference evidence="1 2" key="1">
    <citation type="submission" date="2020-08" db="EMBL/GenBank/DDBJ databases">
        <title>Putative novel bacterial strains isolated from necrotic wheat leaf tissues caused by Xanthomonas translucens.</title>
        <authorList>
            <person name="Tambong J.T."/>
        </authorList>
    </citation>
    <scope>NUCLEOTIDE SEQUENCE [LARGE SCALE GENOMIC DNA]</scope>
    <source>
        <strain evidence="2">DOAB 1063</strain>
    </source>
</reference>
<gene>
    <name evidence="1" type="ORF">H8S47_06625</name>
</gene>
<dbReference type="RefSeq" id="WP_187503128.1">
    <property type="nucleotide sequence ID" value="NZ_CP162536.1"/>
</dbReference>
<protein>
    <submittedName>
        <fullName evidence="1">Uncharacterized protein</fullName>
    </submittedName>
</protein>
<name>A0ABR7AN25_9SPHN</name>
<organism evidence="1 2">
    <name type="scientific">Sphingomonas albertensis</name>
    <dbReference type="NCBI Taxonomy" id="2762591"/>
    <lineage>
        <taxon>Bacteria</taxon>
        <taxon>Pseudomonadati</taxon>
        <taxon>Pseudomonadota</taxon>
        <taxon>Alphaproteobacteria</taxon>
        <taxon>Sphingomonadales</taxon>
        <taxon>Sphingomonadaceae</taxon>
        <taxon>Sphingomonas</taxon>
    </lineage>
</organism>
<dbReference type="Proteomes" id="UP000597613">
    <property type="component" value="Unassembled WGS sequence"/>
</dbReference>
<keyword evidence="2" id="KW-1185">Reference proteome</keyword>
<comment type="caution">
    <text evidence="1">The sequence shown here is derived from an EMBL/GenBank/DDBJ whole genome shotgun (WGS) entry which is preliminary data.</text>
</comment>
<sequence>MEVLNRDRRSVAQEDRASAGFGMVRLQSATEARFPAPHQPKELGLVQRVVECIVIAVELGIDFFRDAA</sequence>